<dbReference type="Proteomes" id="UP000035709">
    <property type="component" value="Chromosome"/>
</dbReference>
<keyword evidence="3" id="KW-1185">Reference proteome</keyword>
<keyword evidence="1" id="KW-1133">Transmembrane helix</keyword>
<accession>A0A0D6A2T3</accession>
<sequence>MHEIANWMTLIINHQNYNFNLYMVISIVDCLLWLMLGLTAFKKANNLAKHSGKIGNF</sequence>
<protein>
    <submittedName>
        <fullName evidence="2">Uncharacterized protein</fullName>
    </submittedName>
</protein>
<keyword evidence="1" id="KW-0472">Membrane</keyword>
<keyword evidence="1" id="KW-0812">Transmembrane</keyword>
<evidence type="ECO:0000256" key="1">
    <source>
        <dbReference type="SAM" id="Phobius"/>
    </source>
</evidence>
<dbReference type="KEGG" id="lae:LBAT_0600"/>
<gene>
    <name evidence="2" type="ORF">LBAT_0600</name>
</gene>
<evidence type="ECO:0000313" key="2">
    <source>
        <dbReference type="EMBL" id="BAQ56989.1"/>
    </source>
</evidence>
<name>A0A0D6A2T3_9LACO</name>
<reference evidence="2 3" key="1">
    <citation type="submission" date="2015-03" db="EMBL/GenBank/DDBJ databases">
        <title>Complete genome sequence of Lactobacillus acetotolerans NBRC 13120.</title>
        <authorList>
            <person name="Toh H."/>
            <person name="Morita H."/>
            <person name="Fujita N."/>
        </authorList>
    </citation>
    <scope>NUCLEOTIDE SEQUENCE [LARGE SCALE GENOMIC DNA]</scope>
    <source>
        <strain evidence="2 3">NBRC 13120</strain>
    </source>
</reference>
<dbReference type="EMBL" id="AP014808">
    <property type="protein sequence ID" value="BAQ56989.1"/>
    <property type="molecule type" value="Genomic_DNA"/>
</dbReference>
<dbReference type="PATRIC" id="fig|1600.4.peg.615"/>
<organism evidence="2 3">
    <name type="scientific">Lactobacillus acetotolerans</name>
    <dbReference type="NCBI Taxonomy" id="1600"/>
    <lineage>
        <taxon>Bacteria</taxon>
        <taxon>Bacillati</taxon>
        <taxon>Bacillota</taxon>
        <taxon>Bacilli</taxon>
        <taxon>Lactobacillales</taxon>
        <taxon>Lactobacillaceae</taxon>
        <taxon>Lactobacillus</taxon>
    </lineage>
</organism>
<feature type="transmembrane region" description="Helical" evidence="1">
    <location>
        <begin position="20"/>
        <end position="41"/>
    </location>
</feature>
<evidence type="ECO:0000313" key="3">
    <source>
        <dbReference type="Proteomes" id="UP000035709"/>
    </source>
</evidence>
<proteinExistence type="predicted"/>
<dbReference type="AlphaFoldDB" id="A0A0D6A2T3"/>